<dbReference type="GO" id="GO:0016740">
    <property type="term" value="F:transferase activity"/>
    <property type="evidence" value="ECO:0007669"/>
    <property type="project" value="UniProtKB-KW"/>
</dbReference>
<reference evidence="2" key="1">
    <citation type="submission" date="2016-10" db="EMBL/GenBank/DDBJ databases">
        <authorList>
            <person name="Varghese N."/>
            <person name="Submissions S."/>
        </authorList>
    </citation>
    <scope>NUCLEOTIDE SEQUENCE [LARGE SCALE GENOMIC DNA]</scope>
    <source>
        <strain evidence="2">CGMCC 1.6489</strain>
    </source>
</reference>
<organism evidence="1 2">
    <name type="scientific">Marinobacter segnicrescens</name>
    <dbReference type="NCBI Taxonomy" id="430453"/>
    <lineage>
        <taxon>Bacteria</taxon>
        <taxon>Pseudomonadati</taxon>
        <taxon>Pseudomonadota</taxon>
        <taxon>Gammaproteobacteria</taxon>
        <taxon>Pseudomonadales</taxon>
        <taxon>Marinobacteraceae</taxon>
        <taxon>Marinobacter</taxon>
    </lineage>
</organism>
<dbReference type="EMBL" id="FOHZ01000036">
    <property type="protein sequence ID" value="SET88342.1"/>
    <property type="molecule type" value="Genomic_DNA"/>
</dbReference>
<dbReference type="Proteomes" id="UP000198762">
    <property type="component" value="Unassembled WGS sequence"/>
</dbReference>
<gene>
    <name evidence="1" type="ORF">SAMN04487962_1369</name>
</gene>
<proteinExistence type="predicted"/>
<protein>
    <submittedName>
        <fullName evidence="1">Glycosyltransferase involved in cell wall bisynthesis</fullName>
    </submittedName>
</protein>
<keyword evidence="1" id="KW-0808">Transferase</keyword>
<dbReference type="SUPFAM" id="SSF53756">
    <property type="entry name" value="UDP-Glycosyltransferase/glycogen phosphorylase"/>
    <property type="match status" value="1"/>
</dbReference>
<dbReference type="AlphaFoldDB" id="A0A1I0HYN1"/>
<dbReference type="OrthoDB" id="9775208at2"/>
<keyword evidence="2" id="KW-1185">Reference proteome</keyword>
<dbReference type="PANTHER" id="PTHR12526">
    <property type="entry name" value="GLYCOSYLTRANSFERASE"/>
    <property type="match status" value="1"/>
</dbReference>
<evidence type="ECO:0000313" key="1">
    <source>
        <dbReference type="EMBL" id="SET88342.1"/>
    </source>
</evidence>
<dbReference type="Pfam" id="PF13692">
    <property type="entry name" value="Glyco_trans_1_4"/>
    <property type="match status" value="1"/>
</dbReference>
<dbReference type="STRING" id="430453.SAMN04487962_1369"/>
<evidence type="ECO:0000313" key="2">
    <source>
        <dbReference type="Proteomes" id="UP000198762"/>
    </source>
</evidence>
<dbReference type="Gene3D" id="3.40.50.2000">
    <property type="entry name" value="Glycogen Phosphorylase B"/>
    <property type="match status" value="2"/>
</dbReference>
<accession>A0A1I0HYN1</accession>
<name>A0A1I0HYN1_9GAMM</name>
<sequence length="380" mass="42047">MKVAVVVRSNIFHGAERRAVKIFSHLLERGRDVELWVSGGLSGHIEKHFPELLPHVVIYDKGSAGVASVEKRSRRGLRRLLAKSALLRRIVYKHRAAGVPELVKRRNVDLAHIFLDFSFPVPSVAGCSTVFEVTSPDIAKHLGAMPEDFIKGHTLFNAVSDSVYGVSRKYIDDDKLTTAPLPYFRPSTLIPSMPGHKENAITFAARLISRKNGILFANAVDAFLSRHESWRVDILGNGPDEDAIKAILSRWIENGRAFVGKVSDVTPYLIKSKIFVSVIEPDNYPSQSVMEAMYAGNALLLSDTGMSKQKFIDGNGRVVDLTKEGVVDGLEALVSSDNLGDLGVRSRQLVSERFSADNYVDYIEGLYRSALTNDSDSHRK</sequence>